<reference evidence="1 2" key="1">
    <citation type="submission" date="2014-03" db="EMBL/GenBank/DDBJ databases">
        <authorList>
            <person name="Urmite Genomes U."/>
        </authorList>
    </citation>
    <scope>NUCLEOTIDE SEQUENCE [LARGE SCALE GENOMIC DNA]</scope>
    <source>
        <strain evidence="1 2">Vm-5</strain>
    </source>
</reference>
<comment type="caution">
    <text evidence="1">The sequence shown here is derived from an EMBL/GenBank/DDBJ whole genome shotgun (WGS) entry which is preliminary data.</text>
</comment>
<dbReference type="OrthoDB" id="2932442at2"/>
<protein>
    <submittedName>
        <fullName evidence="1">Uncharacterized protein</fullName>
    </submittedName>
</protein>
<keyword evidence="2" id="KW-1185">Reference proteome</keyword>
<evidence type="ECO:0000313" key="2">
    <source>
        <dbReference type="Proteomes" id="UP000028875"/>
    </source>
</evidence>
<dbReference type="EMBL" id="CCDP010000001">
    <property type="protein sequence ID" value="CDQ39069.1"/>
    <property type="molecule type" value="Genomic_DNA"/>
</dbReference>
<gene>
    <name evidence="1" type="ORF">BN990_01351</name>
</gene>
<organism evidence="1 2">
    <name type="scientific">Virgibacillus massiliensis</name>
    <dbReference type="NCBI Taxonomy" id="1462526"/>
    <lineage>
        <taxon>Bacteria</taxon>
        <taxon>Bacillati</taxon>
        <taxon>Bacillota</taxon>
        <taxon>Bacilli</taxon>
        <taxon>Bacillales</taxon>
        <taxon>Bacillaceae</taxon>
        <taxon>Virgibacillus</taxon>
    </lineage>
</organism>
<name>A0A024Q9B4_9BACI</name>
<reference evidence="2" key="2">
    <citation type="submission" date="2014-05" db="EMBL/GenBank/DDBJ databases">
        <title>Draft genome sequence of Virgibacillus massiliensis Vm-5.</title>
        <authorList>
            <person name="Khelaifia S."/>
            <person name="Croce O."/>
            <person name="Lagier J.C."/>
            <person name="Raoult D."/>
        </authorList>
    </citation>
    <scope>NUCLEOTIDE SEQUENCE [LARGE SCALE GENOMIC DNA]</scope>
    <source>
        <strain evidence="2">Vm-5</strain>
    </source>
</reference>
<sequence>MQNELWKLESGWIAAYTEDRDVIRNIKRSNKNWRIMCDYFHRGKLIGVQFKIPMEDRRQAERRFGVKLS</sequence>
<dbReference type="Proteomes" id="UP000028875">
    <property type="component" value="Unassembled WGS sequence"/>
</dbReference>
<evidence type="ECO:0000313" key="1">
    <source>
        <dbReference type="EMBL" id="CDQ39069.1"/>
    </source>
</evidence>
<accession>A0A024Q9B4</accession>
<dbReference type="STRING" id="1462526.BN990_01351"/>
<dbReference type="eggNOG" id="ENOG50347I2">
    <property type="taxonomic scope" value="Bacteria"/>
</dbReference>
<proteinExistence type="predicted"/>
<dbReference type="RefSeq" id="WP_038243003.1">
    <property type="nucleotide sequence ID" value="NZ_BNER01000003.1"/>
</dbReference>
<dbReference type="AlphaFoldDB" id="A0A024Q9B4"/>